<dbReference type="Pfam" id="PF15597">
    <property type="entry name" value="Imm59"/>
    <property type="match status" value="2"/>
</dbReference>
<evidence type="ECO:0000313" key="1">
    <source>
        <dbReference type="EMBL" id="ORO71792.1"/>
    </source>
</evidence>
<dbReference type="Proteomes" id="UP000193160">
    <property type="component" value="Unassembled WGS sequence"/>
</dbReference>
<proteinExistence type="predicted"/>
<name>A0A1X1I8A9_STROR</name>
<gene>
    <name evidence="1" type="ORF">B7712_03800</name>
</gene>
<keyword evidence="2" id="KW-1185">Reference proteome</keyword>
<organism evidence="1 2">
    <name type="scientific">Streptococcus oralis subsp. oralis</name>
    <dbReference type="NCBI Taxonomy" id="1891914"/>
    <lineage>
        <taxon>Bacteria</taxon>
        <taxon>Bacillati</taxon>
        <taxon>Bacillota</taxon>
        <taxon>Bacilli</taxon>
        <taxon>Lactobacillales</taxon>
        <taxon>Streptococcaceae</taxon>
        <taxon>Streptococcus</taxon>
    </lineage>
</organism>
<dbReference type="AlphaFoldDB" id="A0A1X1I8A9"/>
<comment type="caution">
    <text evidence="1">The sequence shown here is derived from an EMBL/GenBank/DDBJ whole genome shotgun (WGS) entry which is preliminary data.</text>
</comment>
<evidence type="ECO:0000313" key="2">
    <source>
        <dbReference type="Proteomes" id="UP000193160"/>
    </source>
</evidence>
<dbReference type="RefSeq" id="WP_084849315.1">
    <property type="nucleotide sequence ID" value="NZ_NCUI01000025.1"/>
</dbReference>
<dbReference type="InterPro" id="IPR028954">
    <property type="entry name" value="Imm59"/>
</dbReference>
<protein>
    <submittedName>
        <fullName evidence="1">Uncharacterized protein</fullName>
    </submittedName>
</protein>
<dbReference type="EMBL" id="NCUT01000028">
    <property type="protein sequence ID" value="ORO71792.1"/>
    <property type="molecule type" value="Genomic_DNA"/>
</dbReference>
<accession>A0A1X1I8A9</accession>
<reference evidence="1 2" key="1">
    <citation type="journal article" date="2016" name="Eur. J. Clin. Microbiol. Infect. Dis.">
        <title>Whole genome sequencing as a tool for phylogenetic analysis of clinical strains of Mitis group streptococci.</title>
        <authorList>
            <person name="Rasmussen L.H."/>
            <person name="Dargis R."/>
            <person name="Hojholt K."/>
            <person name="Christensen J.J."/>
            <person name="Skovgaard O."/>
            <person name="Justesen U.S."/>
            <person name="Rosenvinge F.S."/>
            <person name="Moser C."/>
            <person name="Lukjancenko O."/>
            <person name="Rasmussen S."/>
            <person name="Nielsen X.C."/>
        </authorList>
    </citation>
    <scope>NUCLEOTIDE SEQUENCE [LARGE SCALE GENOMIC DNA]</scope>
    <source>
        <strain evidence="1 2">B_007274_11</strain>
    </source>
</reference>
<sequence>MKNLDKEKQDLLSAIQDLGYESLRYSIFNEYGPSEWEVVIEYDDSKQVYNVYATMDRASKGGIFNYTDFSEAKEKFLKFLGDTIFFNRYYVQEGMGKMYSSPLWDGSETLSREIIENYKRIIEKSISEKNYQSLVYVLFNEKDTTPFAIHLFFRDNLFMVNCRDDRSYIMGKTFEFTNFLEAKEKFFKLLDFTVREGRRDVANSGSYMYPSPLWDKEETD</sequence>